<evidence type="ECO:0000313" key="3">
    <source>
        <dbReference type="Proteomes" id="UP000617743"/>
    </source>
</evidence>
<dbReference type="Proteomes" id="UP000617743">
    <property type="component" value="Unassembled WGS sequence"/>
</dbReference>
<keyword evidence="3" id="KW-1185">Reference proteome</keyword>
<reference evidence="3" key="1">
    <citation type="journal article" date="2019" name="Int. J. Syst. Evol. Microbiol.">
        <title>The Global Catalogue of Microorganisms (GCM) 10K type strain sequencing project: providing services to taxonomists for standard genome sequencing and annotation.</title>
        <authorList>
            <consortium name="The Broad Institute Genomics Platform"/>
            <consortium name="The Broad Institute Genome Sequencing Center for Infectious Disease"/>
            <person name="Wu L."/>
            <person name="Ma J."/>
        </authorList>
    </citation>
    <scope>NUCLEOTIDE SEQUENCE [LARGE SCALE GENOMIC DNA]</scope>
    <source>
        <strain evidence="3">JCM 4866</strain>
    </source>
</reference>
<protein>
    <submittedName>
        <fullName evidence="2">Uncharacterized protein</fullName>
    </submittedName>
</protein>
<evidence type="ECO:0000313" key="2">
    <source>
        <dbReference type="EMBL" id="GGX08617.1"/>
    </source>
</evidence>
<accession>A0ABQ2XB95</accession>
<organism evidence="2 3">
    <name type="scientific">Streptomyces lomondensis</name>
    <dbReference type="NCBI Taxonomy" id="68229"/>
    <lineage>
        <taxon>Bacteria</taxon>
        <taxon>Bacillati</taxon>
        <taxon>Actinomycetota</taxon>
        <taxon>Actinomycetes</taxon>
        <taxon>Kitasatosporales</taxon>
        <taxon>Streptomycetaceae</taxon>
        <taxon>Streptomyces</taxon>
    </lineage>
</organism>
<keyword evidence="1" id="KW-0472">Membrane</keyword>
<proteinExistence type="predicted"/>
<dbReference type="EMBL" id="BMWC01000006">
    <property type="protein sequence ID" value="GGX08617.1"/>
    <property type="molecule type" value="Genomic_DNA"/>
</dbReference>
<gene>
    <name evidence="2" type="ORF">GCM10010383_43250</name>
</gene>
<feature type="transmembrane region" description="Helical" evidence="1">
    <location>
        <begin position="12"/>
        <end position="29"/>
    </location>
</feature>
<name>A0ABQ2XB95_9ACTN</name>
<comment type="caution">
    <text evidence="2">The sequence shown here is derived from an EMBL/GenBank/DDBJ whole genome shotgun (WGS) entry which is preliminary data.</text>
</comment>
<keyword evidence="1" id="KW-1133">Transmembrane helix</keyword>
<evidence type="ECO:0000256" key="1">
    <source>
        <dbReference type="SAM" id="Phobius"/>
    </source>
</evidence>
<sequence length="48" mass="4688">MPGVTESITGLGGLAGSVSAIAAVVAMVVRRRLPAMGPEDEHATASGP</sequence>
<keyword evidence="1" id="KW-0812">Transmembrane</keyword>